<accession>A0A7D9H3W0</accession>
<evidence type="ECO:0000256" key="5">
    <source>
        <dbReference type="ARBA" id="ARBA00022862"/>
    </source>
</evidence>
<evidence type="ECO:0000256" key="2">
    <source>
        <dbReference type="ARBA" id="ARBA00013055"/>
    </source>
</evidence>
<keyword evidence="5 9" id="KW-0049">Antioxidant</keyword>
<evidence type="ECO:0000313" key="15">
    <source>
        <dbReference type="EMBL" id="VUG19868.1"/>
    </source>
</evidence>
<dbReference type="InterPro" id="IPR036086">
    <property type="entry name" value="ParB/Sulfiredoxin_sf"/>
</dbReference>
<dbReference type="Proteomes" id="UP000478008">
    <property type="component" value="Unassembled WGS sequence"/>
</dbReference>
<dbReference type="SUPFAM" id="SSF110849">
    <property type="entry name" value="ParB/Sulfiredoxin"/>
    <property type="match status" value="1"/>
</dbReference>
<dbReference type="PIRSF" id="PIRSF017267">
    <property type="entry name" value="Sulfiredoxin"/>
    <property type="match status" value="1"/>
</dbReference>
<evidence type="ECO:0000256" key="9">
    <source>
        <dbReference type="PIRNR" id="PIRNR017267"/>
    </source>
</evidence>
<organism evidence="15 16">
    <name type="scientific">Dekkera bruxellensis</name>
    <name type="common">Brettanomyces custersii</name>
    <dbReference type="NCBI Taxonomy" id="5007"/>
    <lineage>
        <taxon>Eukaryota</taxon>
        <taxon>Fungi</taxon>
        <taxon>Dikarya</taxon>
        <taxon>Ascomycota</taxon>
        <taxon>Saccharomycotina</taxon>
        <taxon>Pichiomycetes</taxon>
        <taxon>Pichiales</taxon>
        <taxon>Pichiaceae</taxon>
        <taxon>Brettanomyces</taxon>
    </lineage>
</organism>
<evidence type="ECO:0000313" key="13">
    <source>
        <dbReference type="EMBL" id="KAF6013307.1"/>
    </source>
</evidence>
<keyword evidence="16" id="KW-1185">Reference proteome</keyword>
<evidence type="ECO:0000256" key="8">
    <source>
        <dbReference type="ARBA" id="ARBA00047514"/>
    </source>
</evidence>
<dbReference type="Pfam" id="PF02195">
    <property type="entry name" value="ParB_N"/>
    <property type="match status" value="1"/>
</dbReference>
<dbReference type="OrthoDB" id="10023328at2759"/>
<name>A0A7D9H3W0_DEKBR</name>
<dbReference type="EMBL" id="CP063135">
    <property type="protein sequence ID" value="QOU20333.1"/>
    <property type="molecule type" value="Genomic_DNA"/>
</dbReference>
<reference evidence="13 17" key="2">
    <citation type="journal article" date="2020" name="Appl. Microbiol. Biotechnol.">
        <title>Targeted gene deletion in Brettanomyces bruxellensis with an expression-free CRISPR-Cas9 system.</title>
        <authorList>
            <person name="Varela C."/>
            <person name="Bartel C."/>
            <person name="Onetto C."/>
            <person name="Borneman A."/>
        </authorList>
    </citation>
    <scope>NUCLEOTIDE SEQUENCE [LARGE SCALE GENOMIC DNA]</scope>
    <source>
        <strain evidence="13 17">AWRI1613</strain>
    </source>
</reference>
<dbReference type="AlphaFoldDB" id="A0A7D9H3W0"/>
<comment type="similarity">
    <text evidence="1 9">Belongs to the sulfiredoxin family.</text>
</comment>
<dbReference type="PANTHER" id="PTHR21348">
    <property type="match status" value="1"/>
</dbReference>
<evidence type="ECO:0000259" key="12">
    <source>
        <dbReference type="Pfam" id="PF02195"/>
    </source>
</evidence>
<dbReference type="GO" id="GO:0005737">
    <property type="term" value="C:cytoplasm"/>
    <property type="evidence" value="ECO:0007669"/>
    <property type="project" value="TreeGrafter"/>
</dbReference>
<keyword evidence="6 9" id="KW-0560">Oxidoreductase</keyword>
<dbReference type="InterPro" id="IPR016692">
    <property type="entry name" value="Sulfiredoxin"/>
</dbReference>
<feature type="disulfide bond" description="Interchain" evidence="11">
    <location>
        <position position="80"/>
    </location>
</feature>
<dbReference type="Proteomes" id="UP000568158">
    <property type="component" value="Unassembled WGS sequence"/>
</dbReference>
<reference evidence="15 16" key="1">
    <citation type="submission" date="2019-07" db="EMBL/GenBank/DDBJ databases">
        <authorList>
            <person name="Friedrich A."/>
            <person name="Schacherer J."/>
        </authorList>
    </citation>
    <scope>NUCLEOTIDE SEQUENCE [LARGE SCALE GENOMIC DNA]</scope>
</reference>
<keyword evidence="7 11" id="KW-1015">Disulfide bond</keyword>
<reference evidence="14" key="3">
    <citation type="submission" date="2020-10" db="EMBL/GenBank/DDBJ databases">
        <authorList>
            <person name="Palmer J.M."/>
        </authorList>
    </citation>
    <scope>NUCLEOTIDE SEQUENCE</scope>
    <source>
        <strain evidence="14">UCD 2041</strain>
    </source>
</reference>
<evidence type="ECO:0000256" key="4">
    <source>
        <dbReference type="ARBA" id="ARBA00022840"/>
    </source>
</evidence>
<dbReference type="EC" id="1.8.98.2" evidence="2 9"/>
<comment type="catalytic activity">
    <reaction evidence="8 9">
        <text>S-hydroxy-S-oxy-L-cysteinyl-[peroxiredoxin] + [protein]-dithiol + ATP = S-hydroxy-L-cysteinyl-[peroxiredoxin] + [protein]-disulfide + ADP + phosphate</text>
        <dbReference type="Rhea" id="RHEA:17545"/>
        <dbReference type="Rhea" id="RHEA-COMP:10593"/>
        <dbReference type="Rhea" id="RHEA-COMP:10594"/>
        <dbReference type="Rhea" id="RHEA-COMP:13681"/>
        <dbReference type="Rhea" id="RHEA-COMP:17976"/>
        <dbReference type="ChEBI" id="CHEBI:29950"/>
        <dbReference type="ChEBI" id="CHEBI:30616"/>
        <dbReference type="ChEBI" id="CHEBI:43474"/>
        <dbReference type="ChEBI" id="CHEBI:50058"/>
        <dbReference type="ChEBI" id="CHEBI:61973"/>
        <dbReference type="ChEBI" id="CHEBI:61974"/>
        <dbReference type="ChEBI" id="CHEBI:456216"/>
        <dbReference type="EC" id="1.8.98.2"/>
    </reaction>
</comment>
<evidence type="ECO:0000256" key="7">
    <source>
        <dbReference type="ARBA" id="ARBA00023157"/>
    </source>
</evidence>
<reference evidence="14" key="4">
    <citation type="journal article" name="BMC Genomics">
        <title>New genome assemblies reveal patterns of domestication and adaptation across Brettanomyces (Dekkera) species.</title>
        <authorList>
            <person name="Roach M.J."/>
            <person name="Borneman A.R."/>
        </authorList>
    </citation>
    <scope>NUCLEOTIDE SEQUENCE</scope>
    <source>
        <strain evidence="14">UCD 2041</strain>
    </source>
</reference>
<dbReference type="EMBL" id="CABFWN010000006">
    <property type="protein sequence ID" value="VUG19868.1"/>
    <property type="molecule type" value="Genomic_DNA"/>
</dbReference>
<evidence type="ECO:0000256" key="6">
    <source>
        <dbReference type="ARBA" id="ARBA00023002"/>
    </source>
</evidence>
<dbReference type="Gene3D" id="3.90.1530.10">
    <property type="entry name" value="Conserved hypothetical protein from pyrococcus furiosus pfu- 392566-001, ParB domain"/>
    <property type="match status" value="1"/>
</dbReference>
<feature type="domain" description="ParB-like N-terminal" evidence="12">
    <location>
        <begin position="11"/>
        <end position="113"/>
    </location>
</feature>
<evidence type="ECO:0000313" key="17">
    <source>
        <dbReference type="Proteomes" id="UP000568158"/>
    </source>
</evidence>
<evidence type="ECO:0000256" key="3">
    <source>
        <dbReference type="ARBA" id="ARBA00022741"/>
    </source>
</evidence>
<proteinExistence type="inferred from homology"/>
<dbReference type="EMBL" id="JABCYN010000022">
    <property type="protein sequence ID" value="KAF6013307.1"/>
    <property type="molecule type" value="Genomic_DNA"/>
</dbReference>
<keyword evidence="4 9" id="KW-0067">ATP-binding</keyword>
<dbReference type="GO" id="GO:0032542">
    <property type="term" value="F:sulfiredoxin activity"/>
    <property type="evidence" value="ECO:0007669"/>
    <property type="project" value="UniProtKB-EC"/>
</dbReference>
<dbReference type="GO" id="GO:0034599">
    <property type="term" value="P:cellular response to oxidative stress"/>
    <property type="evidence" value="ECO:0007669"/>
    <property type="project" value="TreeGrafter"/>
</dbReference>
<evidence type="ECO:0000256" key="1">
    <source>
        <dbReference type="ARBA" id="ARBA00009609"/>
    </source>
</evidence>
<feature type="binding site" evidence="10">
    <location>
        <begin position="79"/>
        <end position="82"/>
    </location>
    <ligand>
        <name>ATP</name>
        <dbReference type="ChEBI" id="CHEBI:30616"/>
    </ligand>
</feature>
<dbReference type="PANTHER" id="PTHR21348:SF2">
    <property type="entry name" value="SULFIREDOXIN-1"/>
    <property type="match status" value="1"/>
</dbReference>
<evidence type="ECO:0000256" key="11">
    <source>
        <dbReference type="PIRSR" id="PIRSR017267-2"/>
    </source>
</evidence>
<keyword evidence="3 9" id="KW-0547">Nucleotide-binding</keyword>
<evidence type="ECO:0000313" key="16">
    <source>
        <dbReference type="Proteomes" id="UP000478008"/>
    </source>
</evidence>
<dbReference type="CDD" id="cd16395">
    <property type="entry name" value="Srx"/>
    <property type="match status" value="1"/>
</dbReference>
<evidence type="ECO:0000313" key="14">
    <source>
        <dbReference type="EMBL" id="QOU20333.1"/>
    </source>
</evidence>
<gene>
    <name evidence="15" type="primary">SRX1</name>
    <name evidence="14" type="ORF">BRETT_004988</name>
    <name evidence="15" type="ORF">DEBR0S6_01816G</name>
    <name evidence="13" type="ORF">HII12_002022</name>
</gene>
<dbReference type="GO" id="GO:0005524">
    <property type="term" value="F:ATP binding"/>
    <property type="evidence" value="ECO:0007669"/>
    <property type="project" value="UniProtKB-KW"/>
</dbReference>
<evidence type="ECO:0000256" key="10">
    <source>
        <dbReference type="PIRSR" id="PIRSR017267-1"/>
    </source>
</evidence>
<sequence>MSMQTKGHPTEYLPLKEIIRPIPPTLDYCKIDAMVSTLNGVPKASKTAKIEDIVPGELPPIDVLSVKDKGKMKYFAFGGCHRFQAYEKSKTEQVRCRIISCPKSTLRMYLGGSIFYYFDDLEE</sequence>
<protein>
    <recommendedName>
        <fullName evidence="2 9">Sulfiredoxin</fullName>
        <ecNumber evidence="2 9">1.8.98.2</ecNumber>
    </recommendedName>
</protein>
<dbReference type="InterPro" id="IPR003115">
    <property type="entry name" value="ParB_N"/>
</dbReference>
<dbReference type="Proteomes" id="UP000663131">
    <property type="component" value="Chromosome 7"/>
</dbReference>